<feature type="compositionally biased region" description="Low complexity" evidence="1">
    <location>
        <begin position="475"/>
        <end position="487"/>
    </location>
</feature>
<feature type="domain" description="DUF4116" evidence="2">
    <location>
        <begin position="172"/>
        <end position="219"/>
    </location>
</feature>
<feature type="domain" description="DUF4116" evidence="2">
    <location>
        <begin position="321"/>
        <end position="360"/>
    </location>
</feature>
<feature type="region of interest" description="Disordered" evidence="1">
    <location>
        <begin position="1"/>
        <end position="22"/>
    </location>
</feature>
<evidence type="ECO:0000256" key="1">
    <source>
        <dbReference type="SAM" id="MobiDB-lite"/>
    </source>
</evidence>
<organism evidence="3">
    <name type="scientific">Alexandrium monilatum</name>
    <dbReference type="NCBI Taxonomy" id="311494"/>
    <lineage>
        <taxon>Eukaryota</taxon>
        <taxon>Sar</taxon>
        <taxon>Alveolata</taxon>
        <taxon>Dinophyceae</taxon>
        <taxon>Gonyaulacales</taxon>
        <taxon>Pyrocystaceae</taxon>
        <taxon>Alexandrium</taxon>
    </lineage>
</organism>
<feature type="region of interest" description="Disordered" evidence="1">
    <location>
        <begin position="120"/>
        <end position="156"/>
    </location>
</feature>
<feature type="compositionally biased region" description="Basic and acidic residues" evidence="1">
    <location>
        <begin position="449"/>
        <end position="464"/>
    </location>
</feature>
<accession>A0A7S4VMR9</accession>
<feature type="domain" description="DUF4116" evidence="2">
    <location>
        <begin position="221"/>
        <end position="267"/>
    </location>
</feature>
<dbReference type="InterPro" id="IPR025197">
    <property type="entry name" value="DUF4116"/>
</dbReference>
<sequence length="487" mass="52685">MARGPPSCRVDMDPDIPPQSSLPRCTVDEDIIRAIEEEVNSLGMNTARTSFPDDIEAFFGIYLTDAPRVEDVNRRFRLGSLRVHPDKRVQYGSKVRERCAQLQAAMCSARDALLERIEQGRAAGDRPPACRPGPWRGPAPRASRARQDSDSAGVEPRMGRWLRQSAALWASRSVVLGRVKQCGQALKHASEDLRGDREVVAVAVQQDGLALAFASPALRADQEVVSIAVKQDPLALEHAAPELRADASLALEAVRRNAFALAHVAEVLRASPELVLAAVRKSEAAMSYAGDCLRNDEEFLLRAVQANAHVLETLPRRWRQDRSFMLDVVSRNGFALKYAAAELRADAAVVEAALRQDSRASVHAATAGQCPRGHALQAALAAGHRSRCAVCRARILPGRCLWGCQPCDFESCPPCRTEGPGGRAATHASRPAAGAMRRKASEWAATVRVAEDEAARRSAAERTARLRSAQDSLARRGASGGSSPRGS</sequence>
<name>A0A7S4VMR9_9DINO</name>
<dbReference type="EMBL" id="HBNR01078142">
    <property type="protein sequence ID" value="CAE4654662.1"/>
    <property type="molecule type" value="Transcribed_RNA"/>
</dbReference>
<protein>
    <recommendedName>
        <fullName evidence="2">DUF4116 domain-containing protein</fullName>
    </recommendedName>
</protein>
<gene>
    <name evidence="3" type="ORF">AMON00008_LOCUS55648</name>
</gene>
<feature type="domain" description="DUF4116" evidence="2">
    <location>
        <begin position="273"/>
        <end position="316"/>
    </location>
</feature>
<dbReference type="AlphaFoldDB" id="A0A7S4VMR9"/>
<dbReference type="Pfam" id="PF13475">
    <property type="entry name" value="DUF4116"/>
    <property type="match status" value="4"/>
</dbReference>
<evidence type="ECO:0000313" key="3">
    <source>
        <dbReference type="EMBL" id="CAE4654662.1"/>
    </source>
</evidence>
<reference evidence="3" key="1">
    <citation type="submission" date="2021-01" db="EMBL/GenBank/DDBJ databases">
        <authorList>
            <person name="Corre E."/>
            <person name="Pelletier E."/>
            <person name="Niang G."/>
            <person name="Scheremetjew M."/>
            <person name="Finn R."/>
            <person name="Kale V."/>
            <person name="Holt S."/>
            <person name="Cochrane G."/>
            <person name="Meng A."/>
            <person name="Brown T."/>
            <person name="Cohen L."/>
        </authorList>
    </citation>
    <scope>NUCLEOTIDE SEQUENCE</scope>
    <source>
        <strain evidence="3">CCMP3105</strain>
    </source>
</reference>
<feature type="region of interest" description="Disordered" evidence="1">
    <location>
        <begin position="418"/>
        <end position="487"/>
    </location>
</feature>
<evidence type="ECO:0000259" key="2">
    <source>
        <dbReference type="Pfam" id="PF13475"/>
    </source>
</evidence>
<proteinExistence type="predicted"/>